<feature type="compositionally biased region" description="Low complexity" evidence="1">
    <location>
        <begin position="32"/>
        <end position="45"/>
    </location>
</feature>
<dbReference type="GO" id="GO:0004672">
    <property type="term" value="F:protein kinase activity"/>
    <property type="evidence" value="ECO:0007669"/>
    <property type="project" value="InterPro"/>
</dbReference>
<dbReference type="AlphaFoldDB" id="A0A4P9XR75"/>
<dbReference type="Pfam" id="PF00069">
    <property type="entry name" value="Pkinase"/>
    <property type="match status" value="1"/>
</dbReference>
<evidence type="ECO:0000256" key="2">
    <source>
        <dbReference type="SAM" id="SignalP"/>
    </source>
</evidence>
<dbReference type="PANTHER" id="PTHR24362:SF309">
    <property type="entry name" value="PROTEIN KINASE DOMAIN-CONTAINING PROTEIN"/>
    <property type="match status" value="1"/>
</dbReference>
<keyword evidence="5" id="KW-1185">Reference proteome</keyword>
<organism evidence="4 5">
    <name type="scientific">Thamnocephalis sphaerospora</name>
    <dbReference type="NCBI Taxonomy" id="78915"/>
    <lineage>
        <taxon>Eukaryota</taxon>
        <taxon>Fungi</taxon>
        <taxon>Fungi incertae sedis</taxon>
        <taxon>Zoopagomycota</taxon>
        <taxon>Zoopagomycotina</taxon>
        <taxon>Zoopagomycetes</taxon>
        <taxon>Zoopagales</taxon>
        <taxon>Sigmoideomycetaceae</taxon>
        <taxon>Thamnocephalis</taxon>
    </lineage>
</organism>
<protein>
    <submittedName>
        <fullName evidence="4">Kinase-like domain-containing protein</fullName>
    </submittedName>
</protein>
<sequence length="416" mass="47082">MRTLAARTIFAIAAVALLSSDLSCAGPAQSGASSSSSASLQAPAQPDLPPDYDSLRANPAQSTASIVSESNWPNQPDLYIVKWHPEGEKGMRTAVVDYSGVNGLLKCTPHLDQYNNEVAALTVFNDVLQDIVELRVPKILDMFRTNDNYHCLVLEMINTYSLREYVSMMPEYLRDVAVFRIAPYISYAIHFVHKCRFIHGNITPDTIYCQVNEETDTVRLILTGFEGSQAWSNSTQPSVVKPKGYVPPEDYTEPEVNQRLRDSWMVGATLYALVNGHPPYGFVHSKKHKAMLPVPTKELEKTMEQVAETGNNTYPPIKTKSEALIKQIGWLMEPLPQYRSDVSRIYWKTRLDPDIIRVTKKQNMKAHWDHLKSKLPIIGTPSWQVEPPQSSRVEDTYTQFPQIQRIEDTSTRYKHP</sequence>
<proteinExistence type="predicted"/>
<feature type="region of interest" description="Disordered" evidence="1">
    <location>
        <begin position="32"/>
        <end position="55"/>
    </location>
</feature>
<evidence type="ECO:0000259" key="3">
    <source>
        <dbReference type="PROSITE" id="PS50011"/>
    </source>
</evidence>
<reference evidence="5" key="1">
    <citation type="journal article" date="2018" name="Nat. Microbiol.">
        <title>Leveraging single-cell genomics to expand the fungal tree of life.</title>
        <authorList>
            <person name="Ahrendt S.R."/>
            <person name="Quandt C.A."/>
            <person name="Ciobanu D."/>
            <person name="Clum A."/>
            <person name="Salamov A."/>
            <person name="Andreopoulos B."/>
            <person name="Cheng J.F."/>
            <person name="Woyke T."/>
            <person name="Pelin A."/>
            <person name="Henrissat B."/>
            <person name="Reynolds N.K."/>
            <person name="Benny G.L."/>
            <person name="Smith M.E."/>
            <person name="James T.Y."/>
            <person name="Grigoriev I.V."/>
        </authorList>
    </citation>
    <scope>NUCLEOTIDE SEQUENCE [LARGE SCALE GENOMIC DNA]</scope>
    <source>
        <strain evidence="5">RSA 1356</strain>
    </source>
</reference>
<dbReference type="InterPro" id="IPR000719">
    <property type="entry name" value="Prot_kinase_dom"/>
</dbReference>
<keyword evidence="4" id="KW-0418">Kinase</keyword>
<dbReference type="PANTHER" id="PTHR24362">
    <property type="entry name" value="SERINE/THREONINE-PROTEIN KINASE NEK"/>
    <property type="match status" value="1"/>
</dbReference>
<dbReference type="SUPFAM" id="SSF56112">
    <property type="entry name" value="Protein kinase-like (PK-like)"/>
    <property type="match status" value="1"/>
</dbReference>
<dbReference type="Gene3D" id="1.10.510.10">
    <property type="entry name" value="Transferase(Phosphotransferase) domain 1"/>
    <property type="match status" value="1"/>
</dbReference>
<evidence type="ECO:0000313" key="4">
    <source>
        <dbReference type="EMBL" id="RKP08558.1"/>
    </source>
</evidence>
<feature type="signal peptide" evidence="2">
    <location>
        <begin position="1"/>
        <end position="25"/>
    </location>
</feature>
<dbReference type="SMART" id="SM00220">
    <property type="entry name" value="S_TKc"/>
    <property type="match status" value="1"/>
</dbReference>
<dbReference type="Proteomes" id="UP000271241">
    <property type="component" value="Unassembled WGS sequence"/>
</dbReference>
<feature type="chain" id="PRO_5020456430" evidence="2">
    <location>
        <begin position="26"/>
        <end position="416"/>
    </location>
</feature>
<dbReference type="InterPro" id="IPR011009">
    <property type="entry name" value="Kinase-like_dom_sf"/>
</dbReference>
<dbReference type="PROSITE" id="PS50011">
    <property type="entry name" value="PROTEIN_KINASE_DOM"/>
    <property type="match status" value="1"/>
</dbReference>
<accession>A0A4P9XR75</accession>
<dbReference type="OrthoDB" id="4062651at2759"/>
<gene>
    <name evidence="4" type="ORF">THASP1DRAFT_29631</name>
</gene>
<evidence type="ECO:0000313" key="5">
    <source>
        <dbReference type="Proteomes" id="UP000271241"/>
    </source>
</evidence>
<name>A0A4P9XR75_9FUNG</name>
<keyword evidence="2" id="KW-0732">Signal</keyword>
<dbReference type="EMBL" id="KZ992590">
    <property type="protein sequence ID" value="RKP08558.1"/>
    <property type="molecule type" value="Genomic_DNA"/>
</dbReference>
<dbReference type="GO" id="GO:0005524">
    <property type="term" value="F:ATP binding"/>
    <property type="evidence" value="ECO:0007669"/>
    <property type="project" value="InterPro"/>
</dbReference>
<keyword evidence="4" id="KW-0808">Transferase</keyword>
<dbReference type="STRING" id="78915.A0A4P9XR75"/>
<evidence type="ECO:0000256" key="1">
    <source>
        <dbReference type="SAM" id="MobiDB-lite"/>
    </source>
</evidence>
<feature type="domain" description="Protein kinase" evidence="3">
    <location>
        <begin position="52"/>
        <end position="355"/>
    </location>
</feature>